<dbReference type="InterPro" id="IPR029055">
    <property type="entry name" value="Ntn_hydrolases_N"/>
</dbReference>
<dbReference type="Gene3D" id="3.60.20.10">
    <property type="entry name" value="Glutamine Phosphoribosylpyrophosphate, subunit 1, domain 1"/>
    <property type="match status" value="1"/>
</dbReference>
<evidence type="ECO:0000256" key="6">
    <source>
        <dbReference type="ARBA" id="ARBA00023163"/>
    </source>
</evidence>
<dbReference type="Proteomes" id="UP000294003">
    <property type="component" value="Unassembled WGS sequence"/>
</dbReference>
<keyword evidence="4" id="KW-0805">Transcription regulation</keyword>
<evidence type="ECO:0000256" key="4">
    <source>
        <dbReference type="ARBA" id="ARBA00023015"/>
    </source>
</evidence>
<feature type="compositionally biased region" description="Basic and acidic residues" evidence="9">
    <location>
        <begin position="742"/>
        <end position="756"/>
    </location>
</feature>
<evidence type="ECO:0000256" key="1">
    <source>
        <dbReference type="ARBA" id="ARBA00022723"/>
    </source>
</evidence>
<keyword evidence="6" id="KW-0804">Transcription</keyword>
<name>A0ABY0HEK5_9PEZI</name>
<evidence type="ECO:0000313" key="12">
    <source>
        <dbReference type="Proteomes" id="UP000294003"/>
    </source>
</evidence>
<evidence type="ECO:0000259" key="10">
    <source>
        <dbReference type="PROSITE" id="PS00388"/>
    </source>
</evidence>
<keyword evidence="5" id="KW-0238">DNA-binding</keyword>
<dbReference type="InterPro" id="IPR051430">
    <property type="entry name" value="Fungal_TF_Env_Response"/>
</dbReference>
<sequence>MRAQSSQGGSSRKRRRQAVCTQSNSACTYYNSYSNSSSFPSDQDGRVKPPYLSSTSAAAQTAYAFEPRPQLPASATASYYNAFTNTADVSGEPPTTTISVDTGAPNWFDSAGIGAMTLPISMLVDTNAIPFTDVSAGGLPEPDGVMPIADSAPADATPPATSSSQESARVLFQKSRLYGPGEKYEEQGLFADISSAIFHGDGHPVLQKCKRLARRLKAKSGPAPHLLSKPLRELIPPREISDRLVQLYLQTFESVFRVLHVPTFKRDYVQYWSNPQAASECLEIQLLLVVAIGTCFYQDPLPSDGADGPTLHEQSTQWIHAAHFRLAAPFRKKYLDLRGVQTQCLLVLAMLTNTNAVGGDLFWITTASLVQSAMAIGLHFGPSQLPVSTFEAEIRRRLWATVLELAVQASLDSGMHPVISGETLDSCELPSNLDDSQISESTKTMPTSQPTTTLTQNSIQCALMRSLPIRFKIAETLSRFRSEIPYDSTQRMGAELTVYLRETSDLIDSFDPTPPSAFQIQLQDLLARRFLLILHAQFAHKASNDVQYYFSRAVCLECSLLLLSPSRNNSSSNEPRRDRGRDSSNNAHSSHDDYTNLRVYGDGLFKNVFLAAAINVCAEFLLQLCEDSAPAAASLSRRELLQAIEDAAALTHRRVLRGETSVKAHVFLACVLAKTGASKRCRPSSQNKPQTDQAVEEAGRRALDACCGVLEARMRRILAAPKNSEVSISVSSKPHIGFPDSPPHDNGKDDGLGRRVERAGSQPDYVHAHWIDLNTQLRLPGSLKPVIKHNPAGTGNRKLSFLPPCFLLIPNSVASQLATTQNPQHGTGYDLANSIFSPDGRNFQVEYAVKAVENGGTSVGIRCKDGVVLAVEKVVTSKLLKPGANKRIATIDRHLGAVYSGMIPDGHHFVDRARDEARAWRETFKTPISTSDLASRMGGYLQAYTLYQSVRPFGITAIVGGFDSELEAPVDGEVGSGPSISAGGKVEGKHGGPGLYMIEPSGMYWGYYGAATGKGRQAAKAELEKLDLAAGNLDLMQGVKEAARIIYVAQDDNKDKEFELEMSWISNADGPTKARHVHVPKEILEEAERYARKAISDDDEEEEEKKDDDDKMEE</sequence>
<dbReference type="InterPro" id="IPR007219">
    <property type="entry name" value="XnlR_reg_dom"/>
</dbReference>
<comment type="caution">
    <text evidence="11">The sequence shown here is derived from an EMBL/GenBank/DDBJ whole genome shotgun (WGS) entry which is preliminary data.</text>
</comment>
<evidence type="ECO:0000256" key="9">
    <source>
        <dbReference type="SAM" id="MobiDB-lite"/>
    </source>
</evidence>
<keyword evidence="12" id="KW-1185">Reference proteome</keyword>
<dbReference type="PANTHER" id="PTHR31944">
    <property type="entry name" value="HEME-RESPONSIVE ZINC FINGER TRANSCRIPTION FACTOR HAP1"/>
    <property type="match status" value="1"/>
</dbReference>
<dbReference type="InterPro" id="IPR023332">
    <property type="entry name" value="Proteasome_alpha-type"/>
</dbReference>
<reference evidence="11 12" key="1">
    <citation type="submission" date="2018-06" db="EMBL/GenBank/DDBJ databases">
        <title>Complete Genomes of Monosporascus.</title>
        <authorList>
            <person name="Robinson A.J."/>
            <person name="Natvig D.O."/>
        </authorList>
    </citation>
    <scope>NUCLEOTIDE SEQUENCE [LARGE SCALE GENOMIC DNA]</scope>
    <source>
        <strain evidence="11 12">CBS 609.92</strain>
    </source>
</reference>
<evidence type="ECO:0000256" key="7">
    <source>
        <dbReference type="ARBA" id="ARBA00023242"/>
    </source>
</evidence>
<dbReference type="EMBL" id="QJNS01000083">
    <property type="protein sequence ID" value="RYO88680.1"/>
    <property type="molecule type" value="Genomic_DNA"/>
</dbReference>
<keyword evidence="7" id="KW-0539">Nucleus</keyword>
<evidence type="ECO:0000313" key="11">
    <source>
        <dbReference type="EMBL" id="RYO88680.1"/>
    </source>
</evidence>
<dbReference type="InterPro" id="IPR001353">
    <property type="entry name" value="Proteasome_sua/b"/>
</dbReference>
<feature type="region of interest" description="Disordered" evidence="9">
    <location>
        <begin position="567"/>
        <end position="592"/>
    </location>
</feature>
<keyword evidence="1" id="KW-0479">Metal-binding</keyword>
<evidence type="ECO:0000256" key="5">
    <source>
        <dbReference type="ARBA" id="ARBA00023125"/>
    </source>
</evidence>
<gene>
    <name evidence="11" type="ORF">DL762_003606</name>
</gene>
<evidence type="ECO:0000256" key="2">
    <source>
        <dbReference type="ARBA" id="ARBA00022833"/>
    </source>
</evidence>
<dbReference type="InterPro" id="IPR000426">
    <property type="entry name" value="Proteasome_asu_N"/>
</dbReference>
<organism evidence="11 12">
    <name type="scientific">Monosporascus cannonballus</name>
    <dbReference type="NCBI Taxonomy" id="155416"/>
    <lineage>
        <taxon>Eukaryota</taxon>
        <taxon>Fungi</taxon>
        <taxon>Dikarya</taxon>
        <taxon>Ascomycota</taxon>
        <taxon>Pezizomycotina</taxon>
        <taxon>Sordariomycetes</taxon>
        <taxon>Xylariomycetidae</taxon>
        <taxon>Xylariales</taxon>
        <taxon>Xylariales incertae sedis</taxon>
        <taxon>Monosporascus</taxon>
    </lineage>
</organism>
<dbReference type="CDD" id="cd12148">
    <property type="entry name" value="fungal_TF_MHR"/>
    <property type="match status" value="1"/>
</dbReference>
<feature type="region of interest" description="Disordered" evidence="9">
    <location>
        <begin position="1088"/>
        <end position="1114"/>
    </location>
</feature>
<keyword evidence="2" id="KW-0862">Zinc</keyword>
<dbReference type="SMART" id="SM00948">
    <property type="entry name" value="Proteasome_A_N"/>
    <property type="match status" value="1"/>
</dbReference>
<dbReference type="CDD" id="cd03751">
    <property type="entry name" value="proteasome_alpha_type_3"/>
    <property type="match status" value="1"/>
</dbReference>
<dbReference type="PANTHER" id="PTHR31944:SF129">
    <property type="entry name" value="ASPYRIDONES CLUSTER REGULATOR APDR-RELATED"/>
    <property type="match status" value="1"/>
</dbReference>
<feature type="domain" description="Proteasome alpha-type subunits" evidence="10">
    <location>
        <begin position="829"/>
        <end position="851"/>
    </location>
</feature>
<dbReference type="Pfam" id="PF00227">
    <property type="entry name" value="Proteasome"/>
    <property type="match status" value="2"/>
</dbReference>
<accession>A0ABY0HEK5</accession>
<feature type="region of interest" description="Disordered" evidence="9">
    <location>
        <begin position="729"/>
        <end position="756"/>
    </location>
</feature>
<evidence type="ECO:0000256" key="3">
    <source>
        <dbReference type="ARBA" id="ARBA00022942"/>
    </source>
</evidence>
<dbReference type="PROSITE" id="PS51475">
    <property type="entry name" value="PROTEASOME_ALPHA_2"/>
    <property type="match status" value="1"/>
</dbReference>
<feature type="compositionally biased region" description="Acidic residues" evidence="9">
    <location>
        <begin position="1097"/>
        <end position="1114"/>
    </location>
</feature>
<protein>
    <recommendedName>
        <fullName evidence="10">Proteasome alpha-type subunits domain-containing protein</fullName>
    </recommendedName>
</protein>
<keyword evidence="3 8" id="KW-0647">Proteasome</keyword>
<dbReference type="SUPFAM" id="SSF56235">
    <property type="entry name" value="N-terminal nucleophile aminohydrolases (Ntn hydrolases)"/>
    <property type="match status" value="1"/>
</dbReference>
<dbReference type="Pfam" id="PF04082">
    <property type="entry name" value="Fungal_trans"/>
    <property type="match status" value="1"/>
</dbReference>
<dbReference type="Pfam" id="PF10584">
    <property type="entry name" value="Proteasome_A_N"/>
    <property type="match status" value="1"/>
</dbReference>
<dbReference type="PROSITE" id="PS00388">
    <property type="entry name" value="PROTEASOME_ALPHA_1"/>
    <property type="match status" value="1"/>
</dbReference>
<proteinExistence type="inferred from homology"/>
<evidence type="ECO:0000256" key="8">
    <source>
        <dbReference type="PROSITE-ProRule" id="PRU00808"/>
    </source>
</evidence>
<comment type="similarity">
    <text evidence="8">Belongs to the peptidase T1A family.</text>
</comment>